<sequence>MDMTSNKMWRLQLNTMSLPHAQSVKNQGTQKTLKSDVERLSCECNRISYLQESEVRYICISYDATAAAAVILPDGCSDGVSSAMFQRHCRDMIKRPMD</sequence>
<dbReference type="AlphaFoldDB" id="A0A016VI79"/>
<dbReference type="EMBL" id="JARK01001345">
    <property type="protein sequence ID" value="EYC27329.1"/>
    <property type="molecule type" value="Genomic_DNA"/>
</dbReference>
<gene>
    <name evidence="1" type="primary">Acey_s0009.g652</name>
    <name evidence="1" type="ORF">Y032_0009g652</name>
</gene>
<proteinExistence type="predicted"/>
<keyword evidence="2" id="KW-1185">Reference proteome</keyword>
<organism evidence="1 2">
    <name type="scientific">Ancylostoma ceylanicum</name>
    <dbReference type="NCBI Taxonomy" id="53326"/>
    <lineage>
        <taxon>Eukaryota</taxon>
        <taxon>Metazoa</taxon>
        <taxon>Ecdysozoa</taxon>
        <taxon>Nematoda</taxon>
        <taxon>Chromadorea</taxon>
        <taxon>Rhabditida</taxon>
        <taxon>Rhabditina</taxon>
        <taxon>Rhabditomorpha</taxon>
        <taxon>Strongyloidea</taxon>
        <taxon>Ancylostomatidae</taxon>
        <taxon>Ancylostomatinae</taxon>
        <taxon>Ancylostoma</taxon>
    </lineage>
</organism>
<comment type="caution">
    <text evidence="1">The sequence shown here is derived from an EMBL/GenBank/DDBJ whole genome shotgun (WGS) entry which is preliminary data.</text>
</comment>
<name>A0A016VI79_9BILA</name>
<evidence type="ECO:0000313" key="1">
    <source>
        <dbReference type="EMBL" id="EYC27329.1"/>
    </source>
</evidence>
<accession>A0A016VI79</accession>
<protein>
    <submittedName>
        <fullName evidence="1">Uncharacterized protein</fullName>
    </submittedName>
</protein>
<dbReference type="Proteomes" id="UP000024635">
    <property type="component" value="Unassembled WGS sequence"/>
</dbReference>
<reference evidence="2" key="1">
    <citation type="journal article" date="2015" name="Nat. Genet.">
        <title>The genome and transcriptome of the zoonotic hookworm Ancylostoma ceylanicum identify infection-specific gene families.</title>
        <authorList>
            <person name="Schwarz E.M."/>
            <person name="Hu Y."/>
            <person name="Antoshechkin I."/>
            <person name="Miller M.M."/>
            <person name="Sternberg P.W."/>
            <person name="Aroian R.V."/>
        </authorList>
    </citation>
    <scope>NUCLEOTIDE SEQUENCE</scope>
    <source>
        <strain evidence="2">HY135</strain>
    </source>
</reference>
<evidence type="ECO:0000313" key="2">
    <source>
        <dbReference type="Proteomes" id="UP000024635"/>
    </source>
</evidence>